<dbReference type="Pfam" id="PF01261">
    <property type="entry name" value="AP_endonuc_2"/>
    <property type="match status" value="1"/>
</dbReference>
<evidence type="ECO:0000313" key="2">
    <source>
        <dbReference type="EMBL" id="MFB9750425.1"/>
    </source>
</evidence>
<dbReference type="SUPFAM" id="SSF51658">
    <property type="entry name" value="Xylose isomerase-like"/>
    <property type="match status" value="1"/>
</dbReference>
<gene>
    <name evidence="2" type="ORF">ACFFNY_02480</name>
</gene>
<sequence length="288" mass="32175">MDMRSKAKIAVFPKGFMDQRIDRSMGLFEWIEQAGTLRADGLELHPLFLERTDKAYLRQVKEAAAKSNLKIPLMRTSPDFANPDPAHRAGELQKMKDMIDVMAFLGPSEFRSCRVLFGLHRPDVTREDGIRSTAAAIRELLPYAERNNVCLVIENHPAVGAGQQPEFELSSDRFLEMIGGVSSPSFGVGFNPSHAIASGEDPLKLLERVKHRLFTVNASDRYLPEGKGNSSDDLERDRAGRLSEQIFSLLRQARFRGWISVGDGANGLEETASSVRFLREKIGAYLPQ</sequence>
<dbReference type="Proteomes" id="UP001589619">
    <property type="component" value="Unassembled WGS sequence"/>
</dbReference>
<dbReference type="InterPro" id="IPR050312">
    <property type="entry name" value="IolE/XylAMocC-like"/>
</dbReference>
<dbReference type="GO" id="GO:0016853">
    <property type="term" value="F:isomerase activity"/>
    <property type="evidence" value="ECO:0007669"/>
    <property type="project" value="UniProtKB-KW"/>
</dbReference>
<comment type="caution">
    <text evidence="2">The sequence shown here is derived from an EMBL/GenBank/DDBJ whole genome shotgun (WGS) entry which is preliminary data.</text>
</comment>
<dbReference type="Gene3D" id="3.20.20.150">
    <property type="entry name" value="Divalent-metal-dependent TIM barrel enzymes"/>
    <property type="match status" value="1"/>
</dbReference>
<accession>A0ABV5VQI2</accession>
<evidence type="ECO:0000313" key="3">
    <source>
        <dbReference type="Proteomes" id="UP001589619"/>
    </source>
</evidence>
<keyword evidence="3" id="KW-1185">Reference proteome</keyword>
<protein>
    <submittedName>
        <fullName evidence="2">Sugar phosphate isomerase/epimerase family protein</fullName>
    </submittedName>
</protein>
<dbReference type="PANTHER" id="PTHR12110:SF41">
    <property type="entry name" value="INOSOSE DEHYDRATASE"/>
    <property type="match status" value="1"/>
</dbReference>
<dbReference type="InterPro" id="IPR013022">
    <property type="entry name" value="Xyl_isomerase-like_TIM-brl"/>
</dbReference>
<organism evidence="2 3">
    <name type="scientific">Paenibacillus hodogayensis</name>
    <dbReference type="NCBI Taxonomy" id="279208"/>
    <lineage>
        <taxon>Bacteria</taxon>
        <taxon>Bacillati</taxon>
        <taxon>Bacillota</taxon>
        <taxon>Bacilli</taxon>
        <taxon>Bacillales</taxon>
        <taxon>Paenibacillaceae</taxon>
        <taxon>Paenibacillus</taxon>
    </lineage>
</organism>
<proteinExistence type="predicted"/>
<name>A0ABV5VQI2_9BACL</name>
<evidence type="ECO:0000259" key="1">
    <source>
        <dbReference type="Pfam" id="PF01261"/>
    </source>
</evidence>
<reference evidence="2 3" key="1">
    <citation type="submission" date="2024-09" db="EMBL/GenBank/DDBJ databases">
        <authorList>
            <person name="Sun Q."/>
            <person name="Mori K."/>
        </authorList>
    </citation>
    <scope>NUCLEOTIDE SEQUENCE [LARGE SCALE GENOMIC DNA]</scope>
    <source>
        <strain evidence="2 3">JCM 12520</strain>
    </source>
</reference>
<dbReference type="RefSeq" id="WP_344907214.1">
    <property type="nucleotide sequence ID" value="NZ_BAAAYO010000005.1"/>
</dbReference>
<dbReference type="PANTHER" id="PTHR12110">
    <property type="entry name" value="HYDROXYPYRUVATE ISOMERASE"/>
    <property type="match status" value="1"/>
</dbReference>
<dbReference type="InterPro" id="IPR036237">
    <property type="entry name" value="Xyl_isomerase-like_sf"/>
</dbReference>
<dbReference type="EMBL" id="JBHMAG010000003">
    <property type="protein sequence ID" value="MFB9750425.1"/>
    <property type="molecule type" value="Genomic_DNA"/>
</dbReference>
<feature type="domain" description="Xylose isomerase-like TIM barrel" evidence="1">
    <location>
        <begin position="30"/>
        <end position="280"/>
    </location>
</feature>
<keyword evidence="2" id="KW-0413">Isomerase</keyword>